<dbReference type="EMBL" id="JARPMG010000010">
    <property type="protein sequence ID" value="KAJ8097679.1"/>
    <property type="molecule type" value="Genomic_DNA"/>
</dbReference>
<reference evidence="1" key="1">
    <citation type="submission" date="2023-03" db="EMBL/GenBank/DDBJ databases">
        <title>Near-Complete genome sequence of Lipomyces tetrasporous NRRL Y-64009, an oleaginous yeast capable of growing on lignocellulosic hydrolysates.</title>
        <authorList>
            <consortium name="Lawrence Berkeley National Laboratory"/>
            <person name="Jagtap S.S."/>
            <person name="Liu J.-J."/>
            <person name="Walukiewicz H.E."/>
            <person name="Pangilinan J."/>
            <person name="Lipzen A."/>
            <person name="Ahrendt S."/>
            <person name="Koriabine M."/>
            <person name="Cobaugh K."/>
            <person name="Salamov A."/>
            <person name="Yoshinaga Y."/>
            <person name="Ng V."/>
            <person name="Daum C."/>
            <person name="Grigoriev I.V."/>
            <person name="Slininger P.J."/>
            <person name="Dien B.S."/>
            <person name="Jin Y.-S."/>
            <person name="Rao C.V."/>
        </authorList>
    </citation>
    <scope>NUCLEOTIDE SEQUENCE</scope>
    <source>
        <strain evidence="1">NRRL Y-64009</strain>
    </source>
</reference>
<evidence type="ECO:0000313" key="2">
    <source>
        <dbReference type="Proteomes" id="UP001217417"/>
    </source>
</evidence>
<dbReference type="GeneID" id="80880416"/>
<accession>A0AAD7QM41</accession>
<keyword evidence="2" id="KW-1185">Reference proteome</keyword>
<dbReference type="AlphaFoldDB" id="A0AAD7QM41"/>
<dbReference type="Proteomes" id="UP001217417">
    <property type="component" value="Unassembled WGS sequence"/>
</dbReference>
<comment type="caution">
    <text evidence="1">The sequence shown here is derived from an EMBL/GenBank/DDBJ whole genome shotgun (WGS) entry which is preliminary data.</text>
</comment>
<evidence type="ECO:0000313" key="1">
    <source>
        <dbReference type="EMBL" id="KAJ8097679.1"/>
    </source>
</evidence>
<gene>
    <name evidence="1" type="ORF">POJ06DRAFT_201731</name>
</gene>
<dbReference type="RefSeq" id="XP_056041129.1">
    <property type="nucleotide sequence ID" value="XM_056185250.1"/>
</dbReference>
<sequence>SVTRSLLGRQVLKKTIGGNYVRNQEVINLQQKFLSENPAERAPHIGMTALEDIREALEFLSREDLLTRRTKIQDHDVELDGFVFADRENIVTLRQRGYLTLFDSTYGTNSHNYALFTFMVRDGHGIFLTCPHAILQSE</sequence>
<organism evidence="1 2">
    <name type="scientific">Lipomyces tetrasporus</name>
    <dbReference type="NCBI Taxonomy" id="54092"/>
    <lineage>
        <taxon>Eukaryota</taxon>
        <taxon>Fungi</taxon>
        <taxon>Dikarya</taxon>
        <taxon>Ascomycota</taxon>
        <taxon>Saccharomycotina</taxon>
        <taxon>Lipomycetes</taxon>
        <taxon>Lipomycetales</taxon>
        <taxon>Lipomycetaceae</taxon>
        <taxon>Lipomyces</taxon>
    </lineage>
</organism>
<feature type="non-terminal residue" evidence="1">
    <location>
        <position position="1"/>
    </location>
</feature>
<proteinExistence type="predicted"/>
<protein>
    <submittedName>
        <fullName evidence="1">Uncharacterized protein</fullName>
    </submittedName>
</protein>
<name>A0AAD7QM41_9ASCO</name>